<comment type="caution">
    <text evidence="7">The sequence shown here is derived from an EMBL/GenBank/DDBJ whole genome shotgun (WGS) entry which is preliminary data.</text>
</comment>
<dbReference type="SUPFAM" id="SSF48498">
    <property type="entry name" value="Tetracyclin repressor-like, C-terminal domain"/>
    <property type="match status" value="1"/>
</dbReference>
<evidence type="ECO:0000313" key="7">
    <source>
        <dbReference type="EMBL" id="EYF05084.1"/>
    </source>
</evidence>
<gene>
    <name evidence="7" type="ORF">CAP_3674</name>
</gene>
<dbReference type="RefSeq" id="WP_044242991.1">
    <property type="nucleotide sequence ID" value="NZ_ASRX01000027.1"/>
</dbReference>
<dbReference type="InterPro" id="IPR001647">
    <property type="entry name" value="HTH_TetR"/>
</dbReference>
<keyword evidence="8" id="KW-1185">Reference proteome</keyword>
<feature type="domain" description="HTH tetR-type" evidence="6">
    <location>
        <begin position="19"/>
        <end position="79"/>
    </location>
</feature>
<dbReference type="AlphaFoldDB" id="A0A017T797"/>
<dbReference type="SUPFAM" id="SSF46689">
    <property type="entry name" value="Homeodomain-like"/>
    <property type="match status" value="1"/>
</dbReference>
<dbReference type="InterPro" id="IPR009057">
    <property type="entry name" value="Homeodomain-like_sf"/>
</dbReference>
<dbReference type="PANTHER" id="PTHR30055">
    <property type="entry name" value="HTH-TYPE TRANSCRIPTIONAL REGULATOR RUTR"/>
    <property type="match status" value="1"/>
</dbReference>
<evidence type="ECO:0000256" key="2">
    <source>
        <dbReference type="ARBA" id="ARBA00023015"/>
    </source>
</evidence>
<proteinExistence type="predicted"/>
<keyword evidence="3 5" id="KW-0238">DNA-binding</keyword>
<sequence>MGAAAVAGSVSGRQRLPEAQRREQILRAALEIAREGGLGAVTAQRVGAAAGLSSGLVFFHFETVERLRGALVDWVLDGLLAVVEPPASQRGLPPRERLAGFLGERLGGLGEDGTRRSVALLLEVWVASLRRPGLQEEARAAVARYRATFVPIAEAAIGAEPARFRGVGAEALAGVALSVVLGSALQAAVDPERFDEAAQIAALRALLLPVPPRETLGPRSSR</sequence>
<evidence type="ECO:0000256" key="4">
    <source>
        <dbReference type="ARBA" id="ARBA00023163"/>
    </source>
</evidence>
<evidence type="ECO:0000256" key="1">
    <source>
        <dbReference type="ARBA" id="ARBA00022491"/>
    </source>
</evidence>
<protein>
    <submittedName>
        <fullName evidence="7">Transcriptional regulator, TetR family</fullName>
    </submittedName>
</protein>
<name>A0A017T797_9BACT</name>
<keyword evidence="1" id="KW-0678">Repressor</keyword>
<dbReference type="Proteomes" id="UP000019678">
    <property type="component" value="Unassembled WGS sequence"/>
</dbReference>
<feature type="DNA-binding region" description="H-T-H motif" evidence="5">
    <location>
        <begin position="42"/>
        <end position="61"/>
    </location>
</feature>
<organism evidence="7 8">
    <name type="scientific">Chondromyces apiculatus DSM 436</name>
    <dbReference type="NCBI Taxonomy" id="1192034"/>
    <lineage>
        <taxon>Bacteria</taxon>
        <taxon>Pseudomonadati</taxon>
        <taxon>Myxococcota</taxon>
        <taxon>Polyangia</taxon>
        <taxon>Polyangiales</taxon>
        <taxon>Polyangiaceae</taxon>
        <taxon>Chondromyces</taxon>
    </lineage>
</organism>
<evidence type="ECO:0000313" key="8">
    <source>
        <dbReference type="Proteomes" id="UP000019678"/>
    </source>
</evidence>
<dbReference type="InterPro" id="IPR039538">
    <property type="entry name" value="BetI_C"/>
</dbReference>
<dbReference type="STRING" id="1192034.CAP_3674"/>
<dbReference type="PANTHER" id="PTHR30055:SF234">
    <property type="entry name" value="HTH-TYPE TRANSCRIPTIONAL REGULATOR BETI"/>
    <property type="match status" value="1"/>
</dbReference>
<reference evidence="7 8" key="1">
    <citation type="submission" date="2013-05" db="EMBL/GenBank/DDBJ databases">
        <title>Genome assembly of Chondromyces apiculatus DSM 436.</title>
        <authorList>
            <person name="Sharma G."/>
            <person name="Khatri I."/>
            <person name="Kaur C."/>
            <person name="Mayilraj S."/>
            <person name="Subramanian S."/>
        </authorList>
    </citation>
    <scope>NUCLEOTIDE SEQUENCE [LARGE SCALE GENOMIC DNA]</scope>
    <source>
        <strain evidence="7 8">DSM 436</strain>
    </source>
</reference>
<dbReference type="InterPro" id="IPR036271">
    <property type="entry name" value="Tet_transcr_reg_TetR-rel_C_sf"/>
</dbReference>
<dbReference type="Pfam" id="PF13977">
    <property type="entry name" value="TetR_C_6"/>
    <property type="match status" value="1"/>
</dbReference>
<keyword evidence="2" id="KW-0805">Transcription regulation</keyword>
<accession>A0A017T797</accession>
<dbReference type="EMBL" id="ASRX01000027">
    <property type="protein sequence ID" value="EYF05084.1"/>
    <property type="molecule type" value="Genomic_DNA"/>
</dbReference>
<dbReference type="GO" id="GO:0000976">
    <property type="term" value="F:transcription cis-regulatory region binding"/>
    <property type="evidence" value="ECO:0007669"/>
    <property type="project" value="TreeGrafter"/>
</dbReference>
<dbReference type="OrthoDB" id="3474596at2"/>
<dbReference type="Pfam" id="PF00440">
    <property type="entry name" value="TetR_N"/>
    <property type="match status" value="1"/>
</dbReference>
<dbReference type="PROSITE" id="PS50977">
    <property type="entry name" value="HTH_TETR_2"/>
    <property type="match status" value="1"/>
</dbReference>
<dbReference type="eggNOG" id="COG1309">
    <property type="taxonomic scope" value="Bacteria"/>
</dbReference>
<evidence type="ECO:0000259" key="6">
    <source>
        <dbReference type="PROSITE" id="PS50977"/>
    </source>
</evidence>
<evidence type="ECO:0000256" key="3">
    <source>
        <dbReference type="ARBA" id="ARBA00023125"/>
    </source>
</evidence>
<dbReference type="InterPro" id="IPR050109">
    <property type="entry name" value="HTH-type_TetR-like_transc_reg"/>
</dbReference>
<evidence type="ECO:0000256" key="5">
    <source>
        <dbReference type="PROSITE-ProRule" id="PRU00335"/>
    </source>
</evidence>
<keyword evidence="4" id="KW-0804">Transcription</keyword>
<dbReference type="Gene3D" id="1.10.357.10">
    <property type="entry name" value="Tetracycline Repressor, domain 2"/>
    <property type="match status" value="1"/>
</dbReference>
<dbReference type="GO" id="GO:0003700">
    <property type="term" value="F:DNA-binding transcription factor activity"/>
    <property type="evidence" value="ECO:0007669"/>
    <property type="project" value="TreeGrafter"/>
</dbReference>